<evidence type="ECO:0000256" key="4">
    <source>
        <dbReference type="ARBA" id="ARBA00022932"/>
    </source>
</evidence>
<dbReference type="EMBL" id="JBBMFJ010000012">
    <property type="protein sequence ID" value="MEQ2562966.1"/>
    <property type="molecule type" value="Genomic_DNA"/>
</dbReference>
<reference evidence="5 6" key="1">
    <citation type="submission" date="2024-03" db="EMBL/GenBank/DDBJ databases">
        <title>Human intestinal bacterial collection.</title>
        <authorList>
            <person name="Pauvert C."/>
            <person name="Hitch T.C.A."/>
            <person name="Clavel T."/>
        </authorList>
    </citation>
    <scope>NUCLEOTIDE SEQUENCE [LARGE SCALE GENOMIC DNA]</scope>
    <source>
        <strain evidence="5 6">CLA-AP-H27</strain>
    </source>
</reference>
<dbReference type="Gene3D" id="3.40.50.300">
    <property type="entry name" value="P-loop containing nucleotide triphosphate hydrolases"/>
    <property type="match status" value="1"/>
</dbReference>
<comment type="caution">
    <text evidence="5">The sequence shown here is derived from an EMBL/GenBank/DDBJ whole genome shotgun (WGS) entry which is preliminary data.</text>
</comment>
<evidence type="ECO:0000256" key="1">
    <source>
        <dbReference type="ARBA" id="ARBA00022679"/>
    </source>
</evidence>
<sequence>MEKMVKIVYGTEPYRIDHEVRKLAENTAYYVQVFDDMDGVKEFLQSISFFGVPCAIYKVEDVKKERKELLYLMEECPESSCLIIRTEKPDNSKDWNAWKSKHGICCDKLNGKSYQCWIQKAFQSLDCPIPEPMLQYFIDRSAYAYQERRDGKDETTDLYQIAIFIKQIAFASMDTGVSKETIDQVVPAAVGKSWELASKLLLDPMEGMKLAVELFDHGNNSLKLYGLLLRNYRVAKKALLLSDMKENEILKLLGLTEKQMRGIRAYRKLPEERLDTVMSILIEAMNRTKISFGNERNLFIQTMAKLIIL</sequence>
<accession>A0ABV1HLL4</accession>
<dbReference type="InterPro" id="IPR027417">
    <property type="entry name" value="P-loop_NTPase"/>
</dbReference>
<evidence type="ECO:0000313" key="6">
    <source>
        <dbReference type="Proteomes" id="UP001437460"/>
    </source>
</evidence>
<proteinExistence type="predicted"/>
<evidence type="ECO:0000256" key="3">
    <source>
        <dbReference type="ARBA" id="ARBA00022705"/>
    </source>
</evidence>
<dbReference type="PANTHER" id="PTHR34388:SF1">
    <property type="entry name" value="DNA POLYMERASE III SUBUNIT DELTA"/>
    <property type="match status" value="1"/>
</dbReference>
<keyword evidence="1" id="KW-0808">Transferase</keyword>
<keyword evidence="3" id="KW-0235">DNA replication</keyword>
<organism evidence="5 6">
    <name type="scientific">Ventrimonas faecis</name>
    <dbReference type="NCBI Taxonomy" id="3133170"/>
    <lineage>
        <taxon>Bacteria</taxon>
        <taxon>Bacillati</taxon>
        <taxon>Bacillota</taxon>
        <taxon>Clostridia</taxon>
        <taxon>Lachnospirales</taxon>
        <taxon>Lachnospiraceae</taxon>
        <taxon>Ventrimonas</taxon>
    </lineage>
</organism>
<dbReference type="Proteomes" id="UP001437460">
    <property type="component" value="Unassembled WGS sequence"/>
</dbReference>
<dbReference type="InterPro" id="IPR005790">
    <property type="entry name" value="DNA_polIII_delta"/>
</dbReference>
<evidence type="ECO:0000256" key="2">
    <source>
        <dbReference type="ARBA" id="ARBA00022695"/>
    </source>
</evidence>
<protein>
    <recommendedName>
        <fullName evidence="7">DNA polymerase III, delta subunit</fullName>
    </recommendedName>
</protein>
<dbReference type="PANTHER" id="PTHR34388">
    <property type="entry name" value="DNA POLYMERASE III SUBUNIT DELTA"/>
    <property type="match status" value="1"/>
</dbReference>
<gene>
    <name evidence="5" type="ORF">WMO41_07280</name>
</gene>
<name>A0ABV1HLL4_9FIRM</name>
<keyword evidence="6" id="KW-1185">Reference proteome</keyword>
<evidence type="ECO:0008006" key="7">
    <source>
        <dbReference type="Google" id="ProtNLM"/>
    </source>
</evidence>
<keyword evidence="4" id="KW-0239">DNA-directed DNA polymerase</keyword>
<dbReference type="NCBIfam" id="TIGR01128">
    <property type="entry name" value="holA"/>
    <property type="match status" value="1"/>
</dbReference>
<evidence type="ECO:0000313" key="5">
    <source>
        <dbReference type="EMBL" id="MEQ2562966.1"/>
    </source>
</evidence>
<keyword evidence="2" id="KW-0548">Nucleotidyltransferase</keyword>